<reference evidence="1 2" key="1">
    <citation type="submission" date="2020-08" db="EMBL/GenBank/DDBJ databases">
        <title>Sequencing the genomes of 1000 actinobacteria strains.</title>
        <authorList>
            <person name="Klenk H.-P."/>
        </authorList>
    </citation>
    <scope>NUCLEOTIDE SEQUENCE [LARGE SCALE GENOMIC DNA]</scope>
    <source>
        <strain evidence="1 2">DSM 45859</strain>
    </source>
</reference>
<proteinExistence type="predicted"/>
<protein>
    <submittedName>
        <fullName evidence="1">DNA-binding protein YbaB</fullName>
    </submittedName>
</protein>
<dbReference type="SUPFAM" id="SSF82607">
    <property type="entry name" value="YbaB-like"/>
    <property type="match status" value="1"/>
</dbReference>
<name>A0A840J234_9PSEU</name>
<evidence type="ECO:0000313" key="2">
    <source>
        <dbReference type="Proteomes" id="UP000581769"/>
    </source>
</evidence>
<evidence type="ECO:0000313" key="1">
    <source>
        <dbReference type="EMBL" id="MBB4689076.1"/>
    </source>
</evidence>
<dbReference type="Gene3D" id="3.30.1310.10">
    <property type="entry name" value="Nucleoid-associated protein YbaB-like domain"/>
    <property type="match status" value="1"/>
</dbReference>
<dbReference type="InterPro" id="IPR036894">
    <property type="entry name" value="YbaB-like_sf"/>
</dbReference>
<sequence>MVDRVQAELAAEAADGERLAERIRRVQGGLAGITGTAESDDGLVSVTVDVRGAVTEVWLDPRIYRSPDSAALAEVIVRTCRAAADSAQRQAFDASVSVLPPDAVPGETDLAFDPVLYGLAREASR</sequence>
<dbReference type="Pfam" id="PF02575">
    <property type="entry name" value="YbaB_DNA_bd"/>
    <property type="match status" value="1"/>
</dbReference>
<keyword evidence="2" id="KW-1185">Reference proteome</keyword>
<dbReference type="GO" id="GO:0003677">
    <property type="term" value="F:DNA binding"/>
    <property type="evidence" value="ECO:0007669"/>
    <property type="project" value="UniProtKB-KW"/>
</dbReference>
<dbReference type="InterPro" id="IPR004401">
    <property type="entry name" value="YbaB/EbfC"/>
</dbReference>
<dbReference type="AlphaFoldDB" id="A0A840J234"/>
<dbReference type="EMBL" id="JACHMG010000001">
    <property type="protein sequence ID" value="MBB4689076.1"/>
    <property type="molecule type" value="Genomic_DNA"/>
</dbReference>
<gene>
    <name evidence="1" type="ORF">BJY18_006561</name>
</gene>
<comment type="caution">
    <text evidence="1">The sequence shown here is derived from an EMBL/GenBank/DDBJ whole genome shotgun (WGS) entry which is preliminary data.</text>
</comment>
<organism evidence="1 2">
    <name type="scientific">Amycolatopsis jiangsuensis</name>
    <dbReference type="NCBI Taxonomy" id="1181879"/>
    <lineage>
        <taxon>Bacteria</taxon>
        <taxon>Bacillati</taxon>
        <taxon>Actinomycetota</taxon>
        <taxon>Actinomycetes</taxon>
        <taxon>Pseudonocardiales</taxon>
        <taxon>Pseudonocardiaceae</taxon>
        <taxon>Amycolatopsis</taxon>
    </lineage>
</organism>
<keyword evidence="1" id="KW-0238">DNA-binding</keyword>
<dbReference type="Proteomes" id="UP000581769">
    <property type="component" value="Unassembled WGS sequence"/>
</dbReference>
<dbReference type="RefSeq" id="WP_184783669.1">
    <property type="nucleotide sequence ID" value="NZ_JACHMG010000001.1"/>
</dbReference>
<accession>A0A840J234</accession>